<evidence type="ECO:0000313" key="3">
    <source>
        <dbReference type="Proteomes" id="UP000639403"/>
    </source>
</evidence>
<proteinExistence type="predicted"/>
<dbReference type="PANTHER" id="PTHR47800:SF5">
    <property type="entry name" value="FER-1-LIKE PROTEIN 6"/>
    <property type="match status" value="1"/>
</dbReference>
<reference evidence="2" key="1">
    <citation type="submission" date="2020-11" db="EMBL/GenBank/DDBJ databases">
        <authorList>
            <person name="Koelle M."/>
            <person name="Horta M.A.C."/>
            <person name="Nowrousian M."/>
            <person name="Ohm R.A."/>
            <person name="Benz P."/>
            <person name="Pilgard A."/>
        </authorList>
    </citation>
    <scope>NUCLEOTIDE SEQUENCE</scope>
    <source>
        <strain evidence="2">FPRL280</strain>
    </source>
</reference>
<dbReference type="GO" id="GO:0010628">
    <property type="term" value="P:positive regulation of gene expression"/>
    <property type="evidence" value="ECO:0007669"/>
    <property type="project" value="TreeGrafter"/>
</dbReference>
<evidence type="ECO:0000259" key="1">
    <source>
        <dbReference type="PROSITE" id="PS50004"/>
    </source>
</evidence>
<dbReference type="SUPFAM" id="SSF49562">
    <property type="entry name" value="C2 domain (Calcium/lipid-binding domain, CaLB)"/>
    <property type="match status" value="1"/>
</dbReference>
<dbReference type="PANTHER" id="PTHR47800">
    <property type="entry name" value="C2 DOMAIN-CONTAINING PROTEIN"/>
    <property type="match status" value="1"/>
</dbReference>
<feature type="domain" description="C2" evidence="1">
    <location>
        <begin position="1"/>
        <end position="105"/>
    </location>
</feature>
<dbReference type="Pfam" id="PF00168">
    <property type="entry name" value="C2"/>
    <property type="match status" value="1"/>
</dbReference>
<sequence>MTFFDITVHFLSASDIPKMDVVGTADPYFVANLDDRLKYVSTVQDNTLTPTWDEVWRVKNVPQEATLAVEVLDKDSNSLTDGYIGQFSIPVSSGEQQLRIEDKALKRNRGTFRLSIDIVPSEDPEASHHPYTFDGPIRFSHHCSPTVGRIANTDSRLYSTWKVYIKGVRLFFGDQVQTWNQDYAKARSIFQGPASMAVRSVIHTGHRMLYARTAANGFGVLDTPDDFFHLLHGHADPKDAQGGPFVHRIKPALYTYIIAVDDESLRFSETGARFLVNMASKHALHSNCAEAVRYSGEFHPRPAGGWENFDDARGDADVQWELVVDNKSGTYAPDSALLPALRGLLEFNFPGFRIVALDYRDPELKRSSEACRAYALAKRGVRQGDLQPHAQEGRETLVQRASNELHKHGISFGHRKSDAGGDASSG</sequence>
<dbReference type="InterPro" id="IPR000008">
    <property type="entry name" value="C2_dom"/>
</dbReference>
<protein>
    <recommendedName>
        <fullName evidence="1">C2 domain-containing protein</fullName>
    </recommendedName>
</protein>
<accession>A0A8H7P2R4</accession>
<gene>
    <name evidence="2" type="ORF">IEO21_05140</name>
</gene>
<reference evidence="2" key="2">
    <citation type="journal article" name="Front. Microbiol.">
        <title>Degradative Capacity of Two Strains of Rhodonia placenta: From Phenotype to Genotype.</title>
        <authorList>
            <person name="Kolle M."/>
            <person name="Horta M.A.C."/>
            <person name="Nowrousian M."/>
            <person name="Ohm R.A."/>
            <person name="Benz J.P."/>
            <person name="Pilgard A."/>
        </authorList>
    </citation>
    <scope>NUCLEOTIDE SEQUENCE</scope>
    <source>
        <strain evidence="2">FPRL280</strain>
    </source>
</reference>
<name>A0A8H7P2R4_9APHY</name>
<dbReference type="InterPro" id="IPR035892">
    <property type="entry name" value="C2_domain_sf"/>
</dbReference>
<dbReference type="CDD" id="cd00030">
    <property type="entry name" value="C2"/>
    <property type="match status" value="1"/>
</dbReference>
<comment type="caution">
    <text evidence="2">The sequence shown here is derived from an EMBL/GenBank/DDBJ whole genome shotgun (WGS) entry which is preliminary data.</text>
</comment>
<dbReference type="SMART" id="SM00239">
    <property type="entry name" value="C2"/>
    <property type="match status" value="1"/>
</dbReference>
<dbReference type="Proteomes" id="UP000639403">
    <property type="component" value="Unassembled WGS sequence"/>
</dbReference>
<evidence type="ECO:0000313" key="2">
    <source>
        <dbReference type="EMBL" id="KAF9814345.1"/>
    </source>
</evidence>
<dbReference type="Gene3D" id="2.60.40.150">
    <property type="entry name" value="C2 domain"/>
    <property type="match status" value="1"/>
</dbReference>
<organism evidence="2 3">
    <name type="scientific">Rhodonia placenta</name>
    <dbReference type="NCBI Taxonomy" id="104341"/>
    <lineage>
        <taxon>Eukaryota</taxon>
        <taxon>Fungi</taxon>
        <taxon>Dikarya</taxon>
        <taxon>Basidiomycota</taxon>
        <taxon>Agaricomycotina</taxon>
        <taxon>Agaricomycetes</taxon>
        <taxon>Polyporales</taxon>
        <taxon>Adustoporiaceae</taxon>
        <taxon>Rhodonia</taxon>
    </lineage>
</organism>
<dbReference type="EMBL" id="JADOXO010000088">
    <property type="protein sequence ID" value="KAF9814345.1"/>
    <property type="molecule type" value="Genomic_DNA"/>
</dbReference>
<dbReference type="PROSITE" id="PS50004">
    <property type="entry name" value="C2"/>
    <property type="match status" value="1"/>
</dbReference>
<dbReference type="AlphaFoldDB" id="A0A8H7P2R4"/>